<dbReference type="SMART" id="SM00938">
    <property type="entry name" value="P-II"/>
    <property type="match status" value="1"/>
</dbReference>
<gene>
    <name evidence="1" type="ORF">CDQ84_16835</name>
</gene>
<keyword evidence="2" id="KW-1185">Reference proteome</keyword>
<accession>A0A2K2F9X5</accession>
<reference evidence="2" key="1">
    <citation type="submission" date="2017-06" db="EMBL/GenBank/DDBJ databases">
        <title>Investigating the central metabolism of Clostridium thermosuccinogenes.</title>
        <authorList>
            <person name="Koendjbiharie J.G."/>
            <person name="Van Kranenburg R."/>
            <person name="Vriesendorp B."/>
        </authorList>
    </citation>
    <scope>NUCLEOTIDE SEQUENCE [LARGE SCALE GENOMIC DNA]</scope>
    <source>
        <strain evidence="2">DSM 5806</strain>
    </source>
</reference>
<dbReference type="KEGG" id="cthd:CDO33_09200"/>
<dbReference type="OrthoDB" id="9803021at2"/>
<protein>
    <submittedName>
        <fullName evidence="1">Uncharacterized protein</fullName>
    </submittedName>
</protein>
<dbReference type="GO" id="GO:0006808">
    <property type="term" value="P:regulation of nitrogen utilization"/>
    <property type="evidence" value="ECO:0007669"/>
    <property type="project" value="InterPro"/>
</dbReference>
<organism evidence="1 2">
    <name type="scientific">Clostridium thermosuccinogenes</name>
    <dbReference type="NCBI Taxonomy" id="84032"/>
    <lineage>
        <taxon>Bacteria</taxon>
        <taxon>Bacillati</taxon>
        <taxon>Bacillota</taxon>
        <taxon>Clostridia</taxon>
        <taxon>Eubacteriales</taxon>
        <taxon>Clostridiaceae</taxon>
        <taxon>Clostridium</taxon>
    </lineage>
</organism>
<dbReference type="EMBL" id="NIOJ01000063">
    <property type="protein sequence ID" value="PNT95593.1"/>
    <property type="molecule type" value="Genomic_DNA"/>
</dbReference>
<dbReference type="InterPro" id="IPR011322">
    <property type="entry name" value="N-reg_PII-like_a/b"/>
</dbReference>
<dbReference type="AlphaFoldDB" id="A0A2K2F9X5"/>
<proteinExistence type="predicted"/>
<dbReference type="RefSeq" id="WP_103082904.1">
    <property type="nucleotide sequence ID" value="NZ_CP021850.1"/>
</dbReference>
<dbReference type="Gene3D" id="3.30.70.120">
    <property type="match status" value="1"/>
</dbReference>
<comment type="caution">
    <text evidence="1">The sequence shown here is derived from an EMBL/GenBank/DDBJ whole genome shotgun (WGS) entry which is preliminary data.</text>
</comment>
<sequence>MNKDFCKAFVKVIVTIVDRGKGQRVADIFMAHHLHFHYVCLGLGTAGSEILDYFGIGETDKDVVFSLIPAFKVSELLDEIVEKMQIKKPGHGIAFTMPLSGISALFTQALMKEQEIKKEGEVLNMECDIKYDLILTVINHGYSDQVMEAAKKVGATGGTILHAREIGHEETEKFFGISIHPEKEIVAILVKRETKHDIMQAISQAAGINTPARGLILSLPVDNIIGIEL</sequence>
<dbReference type="InterPro" id="IPR002187">
    <property type="entry name" value="N-reg_PII"/>
</dbReference>
<evidence type="ECO:0000313" key="2">
    <source>
        <dbReference type="Proteomes" id="UP000236151"/>
    </source>
</evidence>
<dbReference type="Proteomes" id="UP000236151">
    <property type="component" value="Unassembled WGS sequence"/>
</dbReference>
<dbReference type="PROSITE" id="PS51343">
    <property type="entry name" value="PII_GLNB_DOM"/>
    <property type="match status" value="1"/>
</dbReference>
<dbReference type="SUPFAM" id="SSF54913">
    <property type="entry name" value="GlnB-like"/>
    <property type="match status" value="2"/>
</dbReference>
<name>A0A2K2F9X5_9CLOT</name>
<evidence type="ECO:0000313" key="1">
    <source>
        <dbReference type="EMBL" id="PNT95593.1"/>
    </source>
</evidence>
<dbReference type="InterPro" id="IPR015867">
    <property type="entry name" value="N-reg_PII/ATP_PRibTrfase_C"/>
</dbReference>
<dbReference type="GO" id="GO:0030234">
    <property type="term" value="F:enzyme regulator activity"/>
    <property type="evidence" value="ECO:0007669"/>
    <property type="project" value="InterPro"/>
</dbReference>